<gene>
    <name evidence="2" type="ORF">QS95_25245</name>
</gene>
<dbReference type="AlphaFoldDB" id="A0AAE2A3M8"/>
<keyword evidence="1" id="KW-0812">Transmembrane</keyword>
<sequence length="189" mass="20018">MEVKASGTLELVPKGNQVAVTLIFIIAALFLAGSVWLESQGKSFFLSGGIGFSFLVVGFVFWWNSHKNESLQKAHPFTLKVGDGDKAVEVSADARSLPALDYLKGILGHYSVVFHREPLPEPSGTVDNAGKPIDGTLETSLAIARSANEAAQEQANKVAQDIYSRAQELGPIASGSPVVDHIEDASAPG</sequence>
<keyword evidence="1" id="KW-1133">Transmembrane helix</keyword>
<organism evidence="2 3">
    <name type="scientific">Pseudomonas fluorescens</name>
    <dbReference type="NCBI Taxonomy" id="294"/>
    <lineage>
        <taxon>Bacteria</taxon>
        <taxon>Pseudomonadati</taxon>
        <taxon>Pseudomonadota</taxon>
        <taxon>Gammaproteobacteria</taxon>
        <taxon>Pseudomonadales</taxon>
        <taxon>Pseudomonadaceae</taxon>
        <taxon>Pseudomonas</taxon>
    </lineage>
</organism>
<evidence type="ECO:0000313" key="3">
    <source>
        <dbReference type="Proteomes" id="UP000031587"/>
    </source>
</evidence>
<dbReference type="Proteomes" id="UP000031587">
    <property type="component" value="Unassembled WGS sequence"/>
</dbReference>
<feature type="transmembrane region" description="Helical" evidence="1">
    <location>
        <begin position="18"/>
        <end position="37"/>
    </location>
</feature>
<protein>
    <submittedName>
        <fullName evidence="2">Uncharacterized protein</fullName>
    </submittedName>
</protein>
<keyword evidence="1" id="KW-0472">Membrane</keyword>
<reference evidence="2 3" key="1">
    <citation type="submission" date="2014-11" db="EMBL/GenBank/DDBJ databases">
        <title>Draft genome sequence of Pseudomonas fluorescens strains SF4c SF39a.</title>
        <authorList>
            <person name="Underwood G.E."/>
            <person name="Ly L.K."/>
            <person name="Bitzer A.S."/>
            <person name="Godino A."/>
            <person name="Bucci V."/>
            <person name="Fischer S."/>
            <person name="Silby M.W."/>
        </authorList>
    </citation>
    <scope>NUCLEOTIDE SEQUENCE [LARGE SCALE GENOMIC DNA]</scope>
    <source>
        <strain evidence="2 3">SF4c</strain>
    </source>
</reference>
<feature type="transmembrane region" description="Helical" evidence="1">
    <location>
        <begin position="44"/>
        <end position="63"/>
    </location>
</feature>
<name>A0AAE2A3M8_PSEFL</name>
<proteinExistence type="predicted"/>
<dbReference type="RefSeq" id="WP_039772229.1">
    <property type="nucleotide sequence ID" value="NZ_JTGH01000024.1"/>
</dbReference>
<evidence type="ECO:0000313" key="2">
    <source>
        <dbReference type="EMBL" id="KIF56194.1"/>
    </source>
</evidence>
<accession>A0AAE2A3M8</accession>
<comment type="caution">
    <text evidence="2">The sequence shown here is derived from an EMBL/GenBank/DDBJ whole genome shotgun (WGS) entry which is preliminary data.</text>
</comment>
<evidence type="ECO:0000256" key="1">
    <source>
        <dbReference type="SAM" id="Phobius"/>
    </source>
</evidence>
<dbReference type="EMBL" id="JTGH01000024">
    <property type="protein sequence ID" value="KIF56194.1"/>
    <property type="molecule type" value="Genomic_DNA"/>
</dbReference>